<evidence type="ECO:0000256" key="4">
    <source>
        <dbReference type="ARBA" id="ARBA00023315"/>
    </source>
</evidence>
<protein>
    <submittedName>
        <fullName evidence="6">Unannotated protein</fullName>
    </submittedName>
</protein>
<comment type="similarity">
    <text evidence="1">Belongs to the acetyltransferase family. RimI subfamily.</text>
</comment>
<name>A0A6J6DIY7_9ZZZZ</name>
<dbReference type="SUPFAM" id="SSF55729">
    <property type="entry name" value="Acyl-CoA N-acyltransferases (Nat)"/>
    <property type="match status" value="1"/>
</dbReference>
<dbReference type="EMBL" id="CAEZTI010000092">
    <property type="protein sequence ID" value="CAB4563960.1"/>
    <property type="molecule type" value="Genomic_DNA"/>
</dbReference>
<accession>A0A6J6DIY7</accession>
<dbReference type="InterPro" id="IPR050680">
    <property type="entry name" value="YpeA/RimI_acetyltransf"/>
</dbReference>
<dbReference type="PANTHER" id="PTHR43420:SF44">
    <property type="entry name" value="ACETYLTRANSFERASE YPEA"/>
    <property type="match status" value="1"/>
</dbReference>
<sequence>MSFLRERATDALTTEILRRRHLRRILDIEEQLYPKPWTHRTFVTELSEMRTGSRYYLVAYVGDVLVGYGGMWFSGDDAHITNIAVDPAWQGRGVATEMMIDLSILAHDRGCTAMTLEVRHTNVAAQSLYRRFGFVPAGIRKKYYENKDDAIIMWAHGVDTSEFMERVRLIEARRP</sequence>
<gene>
    <name evidence="6" type="ORF">UFOPK1619_00553</name>
</gene>
<reference evidence="6" key="1">
    <citation type="submission" date="2020-05" db="EMBL/GenBank/DDBJ databases">
        <authorList>
            <person name="Chiriac C."/>
            <person name="Salcher M."/>
            <person name="Ghai R."/>
            <person name="Kavagutti S V."/>
        </authorList>
    </citation>
    <scope>NUCLEOTIDE SEQUENCE</scope>
</reference>
<evidence type="ECO:0000256" key="1">
    <source>
        <dbReference type="ARBA" id="ARBA00005395"/>
    </source>
</evidence>
<dbReference type="InterPro" id="IPR000182">
    <property type="entry name" value="GNAT_dom"/>
</dbReference>
<proteinExistence type="inferred from homology"/>
<dbReference type="GO" id="GO:0008080">
    <property type="term" value="F:N-acetyltransferase activity"/>
    <property type="evidence" value="ECO:0007669"/>
    <property type="project" value="InterPro"/>
</dbReference>
<evidence type="ECO:0000256" key="2">
    <source>
        <dbReference type="ARBA" id="ARBA00022490"/>
    </source>
</evidence>
<keyword evidence="4" id="KW-0012">Acyltransferase</keyword>
<dbReference type="PROSITE" id="PS51186">
    <property type="entry name" value="GNAT"/>
    <property type="match status" value="1"/>
</dbReference>
<dbReference type="Pfam" id="PF00583">
    <property type="entry name" value="Acetyltransf_1"/>
    <property type="match status" value="1"/>
</dbReference>
<organism evidence="6">
    <name type="scientific">freshwater metagenome</name>
    <dbReference type="NCBI Taxonomy" id="449393"/>
    <lineage>
        <taxon>unclassified sequences</taxon>
        <taxon>metagenomes</taxon>
        <taxon>ecological metagenomes</taxon>
    </lineage>
</organism>
<dbReference type="Gene3D" id="3.40.630.30">
    <property type="match status" value="1"/>
</dbReference>
<evidence type="ECO:0000259" key="5">
    <source>
        <dbReference type="PROSITE" id="PS51186"/>
    </source>
</evidence>
<keyword evidence="2" id="KW-0963">Cytoplasm</keyword>
<dbReference type="InterPro" id="IPR016181">
    <property type="entry name" value="Acyl_CoA_acyltransferase"/>
</dbReference>
<keyword evidence="3" id="KW-0808">Transferase</keyword>
<feature type="domain" description="N-acetyltransferase" evidence="5">
    <location>
        <begin position="12"/>
        <end position="158"/>
    </location>
</feature>
<evidence type="ECO:0000256" key="3">
    <source>
        <dbReference type="ARBA" id="ARBA00022679"/>
    </source>
</evidence>
<dbReference type="PANTHER" id="PTHR43420">
    <property type="entry name" value="ACETYLTRANSFERASE"/>
    <property type="match status" value="1"/>
</dbReference>
<dbReference type="AlphaFoldDB" id="A0A6J6DIY7"/>
<dbReference type="NCBIfam" id="TIGR01575">
    <property type="entry name" value="rimI"/>
    <property type="match status" value="1"/>
</dbReference>
<evidence type="ECO:0000313" key="6">
    <source>
        <dbReference type="EMBL" id="CAB4563960.1"/>
    </source>
</evidence>
<dbReference type="CDD" id="cd04301">
    <property type="entry name" value="NAT_SF"/>
    <property type="match status" value="1"/>
</dbReference>
<dbReference type="InterPro" id="IPR006464">
    <property type="entry name" value="AcTrfase_RimI/Ard1"/>
</dbReference>